<keyword evidence="2" id="KW-0812">Transmembrane</keyword>
<dbReference type="RefSeq" id="WP_021682702.1">
    <property type="nucleotide sequence ID" value="NZ_KI260435.1"/>
</dbReference>
<keyword evidence="4" id="KW-1185">Reference proteome</keyword>
<protein>
    <submittedName>
        <fullName evidence="3">Uncharacterized protein</fullName>
    </submittedName>
</protein>
<evidence type="ECO:0000313" key="4">
    <source>
        <dbReference type="Proteomes" id="UP000016662"/>
    </source>
</evidence>
<comment type="caution">
    <text evidence="3">The sequence shown here is derived from an EMBL/GenBank/DDBJ whole genome shotgun (WGS) entry which is preliminary data.</text>
</comment>
<sequence>MKKKSKSILAIVLAILLVIVVAISLTTNILFSRKDTPKIFGHYIYLMEYDTMEAAAGAAVATGTSGQAAGSVDDTSAAASIHQHTAVIASAYKETDPIAKNNAVLCVLAPDDASKDIDSDRVAVRRIYNIEQDETGVLKYYPTTMKASDVGTEPPVTVDSILGKCSYESGELYTYVKFATGVPGILILMVLPSIILVIMLIVTIVRASMGHDDEYTFEENYDEVYSEDSYDDSDSAYDDEELGGRSPLYRPSEATQSRSFEKKRSSIAENFERKQVNPNSPYQKARTMQFKAQHDVPIYTNPADQLPLDGSAPAAGSNTTAYEGTHAASTSNTATFGSYSSNTYSTPPITDETPVAPAQPEAPVSTYRGSHEASSPEEARNLGDTPFRSSRASAPAPAPKPAAPSVSKNKEDRIASASVDELLAMIEDEKKKL</sequence>
<feature type="region of interest" description="Disordered" evidence="1">
    <location>
        <begin position="300"/>
        <end position="414"/>
    </location>
</feature>
<proteinExistence type="predicted"/>
<dbReference type="Proteomes" id="UP000016662">
    <property type="component" value="Unassembled WGS sequence"/>
</dbReference>
<evidence type="ECO:0000256" key="1">
    <source>
        <dbReference type="SAM" id="MobiDB-lite"/>
    </source>
</evidence>
<feature type="compositionally biased region" description="Acidic residues" evidence="1">
    <location>
        <begin position="220"/>
        <end position="241"/>
    </location>
</feature>
<organism evidence="3 4">
    <name type="scientific">Ruminococcus callidus ATCC 27760</name>
    <dbReference type="NCBI Taxonomy" id="411473"/>
    <lineage>
        <taxon>Bacteria</taxon>
        <taxon>Bacillati</taxon>
        <taxon>Bacillota</taxon>
        <taxon>Clostridia</taxon>
        <taxon>Eubacteriales</taxon>
        <taxon>Oscillospiraceae</taxon>
        <taxon>Ruminococcus</taxon>
    </lineage>
</organism>
<evidence type="ECO:0000313" key="3">
    <source>
        <dbReference type="EMBL" id="ERJ96396.1"/>
    </source>
</evidence>
<dbReference type="HOGENOM" id="CLU_632958_0_0_9"/>
<dbReference type="PATRIC" id="fig|411473.3.peg.1011"/>
<feature type="compositionally biased region" description="Basic and acidic residues" evidence="1">
    <location>
        <begin position="259"/>
        <end position="275"/>
    </location>
</feature>
<dbReference type="AlphaFoldDB" id="U2KCY6"/>
<dbReference type="EMBL" id="AWVF01000156">
    <property type="protein sequence ID" value="ERJ96396.1"/>
    <property type="molecule type" value="Genomic_DNA"/>
</dbReference>
<feature type="compositionally biased region" description="Polar residues" evidence="1">
    <location>
        <begin position="316"/>
        <end position="348"/>
    </location>
</feature>
<gene>
    <name evidence="3" type="ORF">RUMCAL_01242</name>
</gene>
<feature type="transmembrane region" description="Helical" evidence="2">
    <location>
        <begin position="185"/>
        <end position="205"/>
    </location>
</feature>
<accession>U2KCY6</accession>
<evidence type="ECO:0000256" key="2">
    <source>
        <dbReference type="SAM" id="Phobius"/>
    </source>
</evidence>
<keyword evidence="2" id="KW-1133">Transmembrane helix</keyword>
<name>U2KCY6_9FIRM</name>
<keyword evidence="2" id="KW-0472">Membrane</keyword>
<dbReference type="eggNOG" id="ENOG5032M25">
    <property type="taxonomic scope" value="Bacteria"/>
</dbReference>
<reference evidence="3 4" key="1">
    <citation type="submission" date="2013-07" db="EMBL/GenBank/DDBJ databases">
        <authorList>
            <person name="Weinstock G."/>
            <person name="Sodergren E."/>
            <person name="Wylie T."/>
            <person name="Fulton L."/>
            <person name="Fulton R."/>
            <person name="Fronick C."/>
            <person name="O'Laughlin M."/>
            <person name="Godfrey J."/>
            <person name="Miner T."/>
            <person name="Herter B."/>
            <person name="Appelbaum E."/>
            <person name="Cordes M."/>
            <person name="Lek S."/>
            <person name="Wollam A."/>
            <person name="Pepin K.H."/>
            <person name="Palsikar V.B."/>
            <person name="Mitreva M."/>
            <person name="Wilson R.K."/>
        </authorList>
    </citation>
    <scope>NUCLEOTIDE SEQUENCE [LARGE SCALE GENOMIC DNA]</scope>
    <source>
        <strain evidence="3 4">ATCC 27760</strain>
    </source>
</reference>
<feature type="region of interest" description="Disordered" evidence="1">
    <location>
        <begin position="220"/>
        <end position="283"/>
    </location>
</feature>
<dbReference type="OrthoDB" id="1817210at2"/>